<dbReference type="InterPro" id="IPR029787">
    <property type="entry name" value="Nucleotide_cyclase"/>
</dbReference>
<dbReference type="InterPro" id="IPR043128">
    <property type="entry name" value="Rev_trsase/Diguanyl_cyclase"/>
</dbReference>
<evidence type="ECO:0000313" key="2">
    <source>
        <dbReference type="Proteomes" id="UP001139646"/>
    </source>
</evidence>
<reference evidence="1" key="1">
    <citation type="submission" date="2022-01" db="EMBL/GenBank/DDBJ databases">
        <title>Colwellia maritima, isolated from seawater.</title>
        <authorList>
            <person name="Kristyanto S."/>
            <person name="Jung J."/>
            <person name="Jeon C.O."/>
        </authorList>
    </citation>
    <scope>NUCLEOTIDE SEQUENCE</scope>
    <source>
        <strain evidence="1">MSW7</strain>
    </source>
</reference>
<name>A0ABS9X1Y4_9GAMM</name>
<accession>A0ABS9X1Y4</accession>
<keyword evidence="2" id="KW-1185">Reference proteome</keyword>
<proteinExistence type="predicted"/>
<dbReference type="EMBL" id="JAKKSL010000002">
    <property type="protein sequence ID" value="MCI2283797.1"/>
    <property type="molecule type" value="Genomic_DNA"/>
</dbReference>
<protein>
    <recommendedName>
        <fullName evidence="3">Diguanylate cyclase</fullName>
    </recommendedName>
</protein>
<evidence type="ECO:0000313" key="1">
    <source>
        <dbReference type="EMBL" id="MCI2283797.1"/>
    </source>
</evidence>
<sequence>MAERIRHNIEQHSFDLGNGKFIHNTCSLGIAPIPFSKNKNNNITWQQSLNIADIALYAAKTHGRNAWVELCFNPLNDNDISYNELIDKIQEHIDKQNLLLTTSITDRQVTISLN</sequence>
<organism evidence="1 2">
    <name type="scientific">Colwellia maritima</name>
    <dbReference type="NCBI Taxonomy" id="2912588"/>
    <lineage>
        <taxon>Bacteria</taxon>
        <taxon>Pseudomonadati</taxon>
        <taxon>Pseudomonadota</taxon>
        <taxon>Gammaproteobacteria</taxon>
        <taxon>Alteromonadales</taxon>
        <taxon>Colwelliaceae</taxon>
        <taxon>Colwellia</taxon>
    </lineage>
</organism>
<gene>
    <name evidence="1" type="ORF">L3081_10800</name>
</gene>
<dbReference type="Gene3D" id="3.30.70.270">
    <property type="match status" value="1"/>
</dbReference>
<dbReference type="SUPFAM" id="SSF55073">
    <property type="entry name" value="Nucleotide cyclase"/>
    <property type="match status" value="1"/>
</dbReference>
<comment type="caution">
    <text evidence="1">The sequence shown here is derived from an EMBL/GenBank/DDBJ whole genome shotgun (WGS) entry which is preliminary data.</text>
</comment>
<evidence type="ECO:0008006" key="3">
    <source>
        <dbReference type="Google" id="ProtNLM"/>
    </source>
</evidence>
<dbReference type="Proteomes" id="UP001139646">
    <property type="component" value="Unassembled WGS sequence"/>
</dbReference>